<organism evidence="1 2">
    <name type="scientific">Paracoccus pacificus</name>
    <dbReference type="NCBI Taxonomy" id="1463598"/>
    <lineage>
        <taxon>Bacteria</taxon>
        <taxon>Pseudomonadati</taxon>
        <taxon>Pseudomonadota</taxon>
        <taxon>Alphaproteobacteria</taxon>
        <taxon>Rhodobacterales</taxon>
        <taxon>Paracoccaceae</taxon>
        <taxon>Paracoccus</taxon>
    </lineage>
</organism>
<dbReference type="PIRSF" id="PIRSF012608">
    <property type="entry name" value="UCP012608"/>
    <property type="match status" value="1"/>
</dbReference>
<evidence type="ECO:0000313" key="2">
    <source>
        <dbReference type="Proteomes" id="UP001597213"/>
    </source>
</evidence>
<reference evidence="2" key="1">
    <citation type="journal article" date="2019" name="Int. J. Syst. Evol. Microbiol.">
        <title>The Global Catalogue of Microorganisms (GCM) 10K type strain sequencing project: providing services to taxonomists for standard genome sequencing and annotation.</title>
        <authorList>
            <consortium name="The Broad Institute Genomics Platform"/>
            <consortium name="The Broad Institute Genome Sequencing Center for Infectious Disease"/>
            <person name="Wu L."/>
            <person name="Ma J."/>
        </authorList>
    </citation>
    <scope>NUCLEOTIDE SEQUENCE [LARGE SCALE GENOMIC DNA]</scope>
    <source>
        <strain evidence="2">CCUG 56029</strain>
    </source>
</reference>
<dbReference type="Pfam" id="PF10094">
    <property type="entry name" value="DUF2332"/>
    <property type="match status" value="1"/>
</dbReference>
<dbReference type="InterPro" id="IPR011200">
    <property type="entry name" value="UCP012608"/>
</dbReference>
<proteinExistence type="predicted"/>
<name>A0ABW4R5Q6_9RHOB</name>
<keyword evidence="2" id="KW-1185">Reference proteome</keyword>
<accession>A0ABW4R5Q6</accession>
<gene>
    <name evidence="1" type="ORF">ACFSCT_07130</name>
</gene>
<evidence type="ECO:0000313" key="1">
    <source>
        <dbReference type="EMBL" id="MFD1881488.1"/>
    </source>
</evidence>
<dbReference type="EMBL" id="JBHUEN010000019">
    <property type="protein sequence ID" value="MFD1881488.1"/>
    <property type="molecule type" value="Genomic_DNA"/>
</dbReference>
<dbReference type="Proteomes" id="UP001597213">
    <property type="component" value="Unassembled WGS sequence"/>
</dbReference>
<protein>
    <submittedName>
        <fullName evidence="1">DUF2332 domain-containing protein</fullName>
    </submittedName>
</protein>
<comment type="caution">
    <text evidence="1">The sequence shown here is derived from an EMBL/GenBank/DDBJ whole genome shotgun (WGS) entry which is preliminary data.</text>
</comment>
<dbReference type="RefSeq" id="WP_379141392.1">
    <property type="nucleotide sequence ID" value="NZ_JBHUEN010000019.1"/>
</dbReference>
<sequence>MNARAHNARASKPRAPNAWAPAFEMQANACRALGSELTARICDAMCRVIAADDGPVARSVRDWPGDPTYRGDSVPLRLCGALQGLVLTDRVAALSADPAVSLDDRIAGILHAHEGWFLDWLDRPPQTNEVGRSAVLIAGARFLAGLSSARFDLYELGGSAGLNLNFPRYLLDPDDEDADSSDIVILRPTWRSGRPKARALPTGAARGVDLNPLDPNRDGLRLMSYIWPDQPERLERMRAALRVAARHPPQVDRDEAAPWLEAQLAPPPVHGRLVYHTVAAQYFPPETRARVEAALQSAGARATANHPLAHLSMESDTGNDMALDLRLWDDRGVRTWRLGRSQAHGRWIDWQPKEIG</sequence>